<keyword evidence="9" id="KW-0238">DNA-binding</keyword>
<keyword evidence="5 14" id="KW-0808">Transferase</keyword>
<dbReference type="PANTHER" id="PTHR30478">
    <property type="entry name" value="DNA POLYMERASE III SUBUNIT BETA"/>
    <property type="match status" value="1"/>
</dbReference>
<evidence type="ECO:0000256" key="10">
    <source>
        <dbReference type="ARBA" id="ARBA00030988"/>
    </source>
</evidence>
<dbReference type="InterPro" id="IPR022635">
    <property type="entry name" value="DNA_polIII_beta_C"/>
</dbReference>
<dbReference type="PANTHER" id="PTHR30478:SF0">
    <property type="entry name" value="BETA SLIDING CLAMP"/>
    <property type="match status" value="1"/>
</dbReference>
<evidence type="ECO:0000313" key="14">
    <source>
        <dbReference type="EMBL" id="MDR6808849.1"/>
    </source>
</evidence>
<evidence type="ECO:0000259" key="13">
    <source>
        <dbReference type="Pfam" id="PF02768"/>
    </source>
</evidence>
<evidence type="ECO:0000256" key="7">
    <source>
        <dbReference type="ARBA" id="ARBA00022705"/>
    </source>
</evidence>
<dbReference type="Proteomes" id="UP001264980">
    <property type="component" value="Unassembled WGS sequence"/>
</dbReference>
<sequence length="396" mass="43662">MEKTVDVLTEQLVDPVKIVISSQLLLERLKAVSFCVGRDRHFPILQCIKIDVTIDCVTVTASDLFNTATTELVAESNGSICTCVQFDLIFKLLTTLSDQMLTFLIDPQTRKLFIETESGVYECPGYDPVDWPTPSPMDHQASVEIRADILCRALGEVLTFVSNDDIRPVLGGIFLEFESSELLICASDTQALGLRKISFFNGMTGSSKKAKHQLIISAKVAKALASIHKDNADKAVSLSFNSSFIYITGLPNGISILSQLIDGRYPAFLNSIPTQNPYRLIVNRSDFLLALNRIEPFSNTGTRRVRLQLALEGCVIFAEDLDNSKQARELIAANYIGNNLNISFSLSRLQHSLESFNGSEIRLELSALNRAGVVRDATASEEDANLVLLMPFSSVE</sequence>
<feature type="domain" description="DNA polymerase III beta sliding clamp C-terminal" evidence="13">
    <location>
        <begin position="272"/>
        <end position="380"/>
    </location>
</feature>
<reference evidence="14 15" key="1">
    <citation type="submission" date="2023-07" db="EMBL/GenBank/DDBJ databases">
        <title>Sorghum-associated microbial communities from plants grown in Nebraska, USA.</title>
        <authorList>
            <person name="Schachtman D."/>
        </authorList>
    </citation>
    <scope>NUCLEOTIDE SEQUENCE [LARGE SCALE GENOMIC DNA]</scope>
    <source>
        <strain evidence="14 15">BE57</strain>
    </source>
</reference>
<keyword evidence="6 14" id="KW-0548">Nucleotidyltransferase</keyword>
<dbReference type="RefSeq" id="WP_309991351.1">
    <property type="nucleotide sequence ID" value="NZ_JAVDTI010000007.1"/>
</dbReference>
<dbReference type="InterPro" id="IPR046938">
    <property type="entry name" value="DNA_clamp_sf"/>
</dbReference>
<evidence type="ECO:0000256" key="1">
    <source>
        <dbReference type="ARBA" id="ARBA00004496"/>
    </source>
</evidence>
<evidence type="ECO:0000256" key="5">
    <source>
        <dbReference type="ARBA" id="ARBA00022679"/>
    </source>
</evidence>
<feature type="domain" description="DNA polymerase III beta sliding clamp central" evidence="12">
    <location>
        <begin position="145"/>
        <end position="266"/>
    </location>
</feature>
<organism evidence="14 15">
    <name type="scientific">Dyadobacter fermentans</name>
    <dbReference type="NCBI Taxonomy" id="94254"/>
    <lineage>
        <taxon>Bacteria</taxon>
        <taxon>Pseudomonadati</taxon>
        <taxon>Bacteroidota</taxon>
        <taxon>Cytophagia</taxon>
        <taxon>Cytophagales</taxon>
        <taxon>Spirosomataceae</taxon>
        <taxon>Dyadobacter</taxon>
    </lineage>
</organism>
<dbReference type="SUPFAM" id="SSF55979">
    <property type="entry name" value="DNA clamp"/>
    <property type="match status" value="3"/>
</dbReference>
<proteinExistence type="inferred from homology"/>
<evidence type="ECO:0000256" key="9">
    <source>
        <dbReference type="ARBA" id="ARBA00023125"/>
    </source>
</evidence>
<protein>
    <recommendedName>
        <fullName evidence="3">Beta sliding clamp</fullName>
    </recommendedName>
    <alternativeName>
        <fullName evidence="11">Beta-clamp processivity factor</fullName>
    </alternativeName>
    <alternativeName>
        <fullName evidence="10">DNA polymerase III beta sliding clamp subunit</fullName>
    </alternativeName>
</protein>
<evidence type="ECO:0000256" key="4">
    <source>
        <dbReference type="ARBA" id="ARBA00022490"/>
    </source>
</evidence>
<gene>
    <name evidence="14" type="ORF">J2W84_005913</name>
</gene>
<evidence type="ECO:0000256" key="2">
    <source>
        <dbReference type="ARBA" id="ARBA00010752"/>
    </source>
</evidence>
<accession>A0ABU1R615</accession>
<keyword evidence="7" id="KW-0235">DNA replication</keyword>
<evidence type="ECO:0000313" key="15">
    <source>
        <dbReference type="Proteomes" id="UP001264980"/>
    </source>
</evidence>
<dbReference type="InterPro" id="IPR022637">
    <property type="entry name" value="DNA_polIII_beta_cen"/>
</dbReference>
<evidence type="ECO:0000256" key="6">
    <source>
        <dbReference type="ARBA" id="ARBA00022695"/>
    </source>
</evidence>
<keyword evidence="8" id="KW-0239">DNA-directed DNA polymerase</keyword>
<dbReference type="CDD" id="cd00140">
    <property type="entry name" value="beta_clamp"/>
    <property type="match status" value="1"/>
</dbReference>
<dbReference type="GO" id="GO:0003887">
    <property type="term" value="F:DNA-directed DNA polymerase activity"/>
    <property type="evidence" value="ECO:0007669"/>
    <property type="project" value="UniProtKB-EC"/>
</dbReference>
<evidence type="ECO:0000256" key="11">
    <source>
        <dbReference type="ARBA" id="ARBA00033276"/>
    </source>
</evidence>
<comment type="caution">
    <text evidence="14">The sequence shown here is derived from an EMBL/GenBank/DDBJ whole genome shotgun (WGS) entry which is preliminary data.</text>
</comment>
<evidence type="ECO:0000259" key="12">
    <source>
        <dbReference type="Pfam" id="PF02767"/>
    </source>
</evidence>
<dbReference type="SMART" id="SM00480">
    <property type="entry name" value="POL3Bc"/>
    <property type="match status" value="1"/>
</dbReference>
<name>A0ABU1R615_9BACT</name>
<dbReference type="Gene3D" id="3.70.10.10">
    <property type="match status" value="1"/>
</dbReference>
<comment type="subcellular location">
    <subcellularLocation>
        <location evidence="1">Cytoplasm</location>
    </subcellularLocation>
</comment>
<comment type="similarity">
    <text evidence="2">Belongs to the beta sliding clamp family.</text>
</comment>
<keyword evidence="15" id="KW-1185">Reference proteome</keyword>
<dbReference type="EMBL" id="JAVDTI010000007">
    <property type="protein sequence ID" value="MDR6808849.1"/>
    <property type="molecule type" value="Genomic_DNA"/>
</dbReference>
<evidence type="ECO:0000256" key="8">
    <source>
        <dbReference type="ARBA" id="ARBA00022932"/>
    </source>
</evidence>
<dbReference type="Gene3D" id="3.10.150.10">
    <property type="entry name" value="DNA Polymerase III, subunit A, domain 2"/>
    <property type="match status" value="1"/>
</dbReference>
<dbReference type="Pfam" id="PF02767">
    <property type="entry name" value="DNA_pol3_beta_2"/>
    <property type="match status" value="1"/>
</dbReference>
<evidence type="ECO:0000256" key="3">
    <source>
        <dbReference type="ARBA" id="ARBA00021035"/>
    </source>
</evidence>
<dbReference type="InterPro" id="IPR001001">
    <property type="entry name" value="DNA_polIII_beta"/>
</dbReference>
<dbReference type="Pfam" id="PF02768">
    <property type="entry name" value="DNA_pol3_beta_3"/>
    <property type="match status" value="1"/>
</dbReference>
<keyword evidence="4" id="KW-0963">Cytoplasm</keyword>
<dbReference type="NCBIfam" id="TIGR00663">
    <property type="entry name" value="dnan"/>
    <property type="match status" value="1"/>
</dbReference>